<name>A0ACB8R982_9AGAM</name>
<proteinExistence type="predicted"/>
<gene>
    <name evidence="1" type="ORF">FA95DRAFT_1566623</name>
</gene>
<evidence type="ECO:0000313" key="1">
    <source>
        <dbReference type="EMBL" id="KAI0040156.1"/>
    </source>
</evidence>
<protein>
    <submittedName>
        <fullName evidence="1">Acid proteinase</fullName>
    </submittedName>
</protein>
<reference evidence="1" key="1">
    <citation type="submission" date="2021-02" db="EMBL/GenBank/DDBJ databases">
        <authorList>
            <consortium name="DOE Joint Genome Institute"/>
            <person name="Ahrendt S."/>
            <person name="Looney B.P."/>
            <person name="Miyauchi S."/>
            <person name="Morin E."/>
            <person name="Drula E."/>
            <person name="Courty P.E."/>
            <person name="Chicoki N."/>
            <person name="Fauchery L."/>
            <person name="Kohler A."/>
            <person name="Kuo A."/>
            <person name="Labutti K."/>
            <person name="Pangilinan J."/>
            <person name="Lipzen A."/>
            <person name="Riley R."/>
            <person name="Andreopoulos W."/>
            <person name="He G."/>
            <person name="Johnson J."/>
            <person name="Barry K.W."/>
            <person name="Grigoriev I.V."/>
            <person name="Nagy L."/>
            <person name="Hibbett D."/>
            <person name="Henrissat B."/>
            <person name="Matheny P.B."/>
            <person name="Labbe J."/>
            <person name="Martin F."/>
        </authorList>
    </citation>
    <scope>NUCLEOTIDE SEQUENCE</scope>
    <source>
        <strain evidence="1">FP105234-sp</strain>
    </source>
</reference>
<reference evidence="1" key="2">
    <citation type="journal article" date="2022" name="New Phytol.">
        <title>Evolutionary transition to the ectomycorrhizal habit in the genomes of a hyperdiverse lineage of mushroom-forming fungi.</title>
        <authorList>
            <person name="Looney B."/>
            <person name="Miyauchi S."/>
            <person name="Morin E."/>
            <person name="Drula E."/>
            <person name="Courty P.E."/>
            <person name="Kohler A."/>
            <person name="Kuo A."/>
            <person name="LaButti K."/>
            <person name="Pangilinan J."/>
            <person name="Lipzen A."/>
            <person name="Riley R."/>
            <person name="Andreopoulos W."/>
            <person name="He G."/>
            <person name="Johnson J."/>
            <person name="Nolan M."/>
            <person name="Tritt A."/>
            <person name="Barry K.W."/>
            <person name="Grigoriev I.V."/>
            <person name="Nagy L.G."/>
            <person name="Hibbett D."/>
            <person name="Henrissat B."/>
            <person name="Matheny P.B."/>
            <person name="Labbe J."/>
            <person name="Martin F.M."/>
        </authorList>
    </citation>
    <scope>NUCLEOTIDE SEQUENCE</scope>
    <source>
        <strain evidence="1">FP105234-sp</strain>
    </source>
</reference>
<keyword evidence="2" id="KW-1185">Reference proteome</keyword>
<evidence type="ECO:0000313" key="2">
    <source>
        <dbReference type="Proteomes" id="UP000814033"/>
    </source>
</evidence>
<organism evidence="1 2">
    <name type="scientific">Auriscalpium vulgare</name>
    <dbReference type="NCBI Taxonomy" id="40419"/>
    <lineage>
        <taxon>Eukaryota</taxon>
        <taxon>Fungi</taxon>
        <taxon>Dikarya</taxon>
        <taxon>Basidiomycota</taxon>
        <taxon>Agaricomycotina</taxon>
        <taxon>Agaricomycetes</taxon>
        <taxon>Russulales</taxon>
        <taxon>Auriscalpiaceae</taxon>
        <taxon>Auriscalpium</taxon>
    </lineage>
</organism>
<dbReference type="Proteomes" id="UP000814033">
    <property type="component" value="Unassembled WGS sequence"/>
</dbReference>
<accession>A0ACB8R982</accession>
<comment type="caution">
    <text evidence="1">The sequence shown here is derived from an EMBL/GenBank/DDBJ whole genome shotgun (WGS) entry which is preliminary data.</text>
</comment>
<sequence length="267" mass="27655">MLASALLSIALLAITAFAAPPSRKARMESRLSRRREGAHFSRPSQRLEESNLIGGGNVTNVEYSSNWAGAVWDSAAGTYTSVTGTFVVPTPKAPSSGSGTYSAAAWVGIDGDTCGTAILQTGVDFTISGSKVSYDAWYEWYPDYSYDFSGIPISTGDTIKLTVTASSTKAGTAVIENVTTGKTVTKSLTSSAALCEKNAEWIVEDYDSGNSQVPFVNFGTVTFTGASATTGSGTVGPSGSTILDMKQSGTVLTSVSTGSSSVTISYV</sequence>
<dbReference type="EMBL" id="MU276222">
    <property type="protein sequence ID" value="KAI0040156.1"/>
    <property type="molecule type" value="Genomic_DNA"/>
</dbReference>